<dbReference type="PROSITE" id="PS51257">
    <property type="entry name" value="PROKAR_LIPOPROTEIN"/>
    <property type="match status" value="1"/>
</dbReference>
<name>A0ABX9K0N6_9BACT</name>
<protein>
    <recommendedName>
        <fullName evidence="2">DUF2059 domain-containing protein</fullName>
    </recommendedName>
</protein>
<organism evidence="3 4">
    <name type="scientific">Archangium gephyra</name>
    <dbReference type="NCBI Taxonomy" id="48"/>
    <lineage>
        <taxon>Bacteria</taxon>
        <taxon>Pseudomonadati</taxon>
        <taxon>Myxococcota</taxon>
        <taxon>Myxococcia</taxon>
        <taxon>Myxococcales</taxon>
        <taxon>Cystobacterineae</taxon>
        <taxon>Archangiaceae</taxon>
        <taxon>Archangium</taxon>
    </lineage>
</organism>
<keyword evidence="1" id="KW-0732">Signal</keyword>
<dbReference type="Pfam" id="PF09832">
    <property type="entry name" value="DUF2059"/>
    <property type="match status" value="1"/>
</dbReference>
<dbReference type="RefSeq" id="WP_047854213.1">
    <property type="nucleotide sequence ID" value="NZ_CP011509.1"/>
</dbReference>
<feature type="domain" description="DUF2059" evidence="2">
    <location>
        <begin position="120"/>
        <end position="177"/>
    </location>
</feature>
<comment type="caution">
    <text evidence="3">The sequence shown here is derived from an EMBL/GenBank/DDBJ whole genome shotgun (WGS) entry which is preliminary data.</text>
</comment>
<gene>
    <name evidence="3" type="ORF">ATI61_106375</name>
</gene>
<accession>A0ABX9K0N6</accession>
<evidence type="ECO:0000313" key="4">
    <source>
        <dbReference type="Proteomes" id="UP000256345"/>
    </source>
</evidence>
<proteinExistence type="predicted"/>
<dbReference type="Proteomes" id="UP000256345">
    <property type="component" value="Unassembled WGS sequence"/>
</dbReference>
<dbReference type="EMBL" id="QUMU01000006">
    <property type="protein sequence ID" value="REG30905.1"/>
    <property type="molecule type" value="Genomic_DNA"/>
</dbReference>
<feature type="signal peptide" evidence="1">
    <location>
        <begin position="1"/>
        <end position="30"/>
    </location>
</feature>
<keyword evidence="4" id="KW-1185">Reference proteome</keyword>
<dbReference type="InterPro" id="IPR018637">
    <property type="entry name" value="DUF2059"/>
</dbReference>
<evidence type="ECO:0000256" key="1">
    <source>
        <dbReference type="SAM" id="SignalP"/>
    </source>
</evidence>
<feature type="chain" id="PRO_5046327677" description="DUF2059 domain-containing protein" evidence="1">
    <location>
        <begin position="31"/>
        <end position="202"/>
    </location>
</feature>
<evidence type="ECO:0000259" key="2">
    <source>
        <dbReference type="Pfam" id="PF09832"/>
    </source>
</evidence>
<evidence type="ECO:0000313" key="3">
    <source>
        <dbReference type="EMBL" id="REG30905.1"/>
    </source>
</evidence>
<sequence>MRSINPLASWRWCLLAVLAVGCAHSSTGPAAVTAEPAPRAQAAPVDANLAEARALTDQMFGPEAQATQRKQRKVRRLMVLTGAEDTGRQMLEMMTSHFEQSSSIPPGFMEKFREAAQQESIVDLLVPVYMKHFSEEDLDAAITFHESPAGKRFLAAQPRVLQEAKEVGEQWGVRLAEKALRALVKEESERKPTPARHEGQEL</sequence>
<reference evidence="3 4" key="1">
    <citation type="submission" date="2018-08" db="EMBL/GenBank/DDBJ databases">
        <title>Genomic Encyclopedia of Archaeal and Bacterial Type Strains, Phase II (KMG-II): from individual species to whole genera.</title>
        <authorList>
            <person name="Goeker M."/>
        </authorList>
    </citation>
    <scope>NUCLEOTIDE SEQUENCE [LARGE SCALE GENOMIC DNA]</scope>
    <source>
        <strain evidence="3 4">DSM 2261</strain>
    </source>
</reference>